<feature type="domain" description="XPG-I" evidence="4">
    <location>
        <begin position="61"/>
        <end position="131"/>
    </location>
</feature>
<keyword evidence="2" id="KW-0378">Hydrolase</keyword>
<sequence>MVLYIDGQPAQEKAPTIADRADRRQKALESTTVKLRELEVRINDGLRVRKHHFRDVISCTTEADVAIAQACKPTDIVLSRDSDMLYYASIRTIWRPISKGRVLVYDVQEVMATLGLNQAQFTVLGMVSRNDYNRNIPSLGSATNYTIVKELKEQDPCALLGGYLRHGRVVLKNTNQENFAASRRVFLELSQTILQSDPVPSERSLTYDGLQEKFQALSQSYLLRQERLKEARQAEK</sequence>
<keyword evidence="1" id="KW-0479">Metal-binding</keyword>
<dbReference type="Gene3D" id="3.40.50.1010">
    <property type="entry name" value="5'-nuclease"/>
    <property type="match status" value="1"/>
</dbReference>
<evidence type="ECO:0000256" key="1">
    <source>
        <dbReference type="ARBA" id="ARBA00022723"/>
    </source>
</evidence>
<keyword evidence="3" id="KW-0460">Magnesium</keyword>
<feature type="non-terminal residue" evidence="5">
    <location>
        <position position="1"/>
    </location>
</feature>
<evidence type="ECO:0000259" key="4">
    <source>
        <dbReference type="Pfam" id="PF00867"/>
    </source>
</evidence>
<evidence type="ECO:0000313" key="5">
    <source>
        <dbReference type="EMBL" id="KAF9944339.1"/>
    </source>
</evidence>
<gene>
    <name evidence="5" type="ORF">BGZ70_004774</name>
</gene>
<dbReference type="InterPro" id="IPR006086">
    <property type="entry name" value="XPG-I_dom"/>
</dbReference>
<keyword evidence="2" id="KW-0540">Nuclease</keyword>
<dbReference type="GO" id="GO:0017108">
    <property type="term" value="F:5'-flap endonuclease activity"/>
    <property type="evidence" value="ECO:0007669"/>
    <property type="project" value="TreeGrafter"/>
</dbReference>
<dbReference type="EMBL" id="JAAAHY010002503">
    <property type="protein sequence ID" value="KAF9944339.1"/>
    <property type="molecule type" value="Genomic_DNA"/>
</dbReference>
<dbReference type="InterPro" id="IPR029060">
    <property type="entry name" value="PIN-like_dom_sf"/>
</dbReference>
<keyword evidence="2" id="KW-0255">Endonuclease</keyword>
<dbReference type="InterPro" id="IPR006084">
    <property type="entry name" value="XPG/Rad2"/>
</dbReference>
<keyword evidence="6" id="KW-1185">Reference proteome</keyword>
<evidence type="ECO:0000313" key="6">
    <source>
        <dbReference type="Proteomes" id="UP000738359"/>
    </source>
</evidence>
<name>A0A9P6ITG9_MORAP</name>
<dbReference type="PANTHER" id="PTHR11081:SF9">
    <property type="entry name" value="FLAP ENDONUCLEASE 1"/>
    <property type="match status" value="1"/>
</dbReference>
<accession>A0A9P6ITG9</accession>
<reference evidence="5" key="1">
    <citation type="journal article" date="2020" name="Fungal Divers.">
        <title>Resolving the Mortierellaceae phylogeny through synthesis of multi-gene phylogenetics and phylogenomics.</title>
        <authorList>
            <person name="Vandepol N."/>
            <person name="Liber J."/>
            <person name="Desiro A."/>
            <person name="Na H."/>
            <person name="Kennedy M."/>
            <person name="Barry K."/>
            <person name="Grigoriev I.V."/>
            <person name="Miller A.N."/>
            <person name="O'Donnell K."/>
            <person name="Stajich J.E."/>
            <person name="Bonito G."/>
        </authorList>
    </citation>
    <scope>NUCLEOTIDE SEQUENCE</scope>
    <source>
        <strain evidence="5">CK1249</strain>
    </source>
</reference>
<dbReference type="GO" id="GO:0046872">
    <property type="term" value="F:metal ion binding"/>
    <property type="evidence" value="ECO:0007669"/>
    <property type="project" value="UniProtKB-KW"/>
</dbReference>
<dbReference type="SUPFAM" id="SSF88723">
    <property type="entry name" value="PIN domain-like"/>
    <property type="match status" value="1"/>
</dbReference>
<dbReference type="OrthoDB" id="2423903at2759"/>
<dbReference type="PANTHER" id="PTHR11081">
    <property type="entry name" value="FLAP ENDONUCLEASE FAMILY MEMBER"/>
    <property type="match status" value="1"/>
</dbReference>
<organism evidence="5 6">
    <name type="scientific">Mortierella alpina</name>
    <name type="common">Oleaginous fungus</name>
    <name type="synonym">Mortierella renispora</name>
    <dbReference type="NCBI Taxonomy" id="64518"/>
    <lineage>
        <taxon>Eukaryota</taxon>
        <taxon>Fungi</taxon>
        <taxon>Fungi incertae sedis</taxon>
        <taxon>Mucoromycota</taxon>
        <taxon>Mortierellomycotina</taxon>
        <taxon>Mortierellomycetes</taxon>
        <taxon>Mortierellales</taxon>
        <taxon>Mortierellaceae</taxon>
        <taxon>Mortierella</taxon>
    </lineage>
</organism>
<proteinExistence type="predicted"/>
<evidence type="ECO:0000256" key="3">
    <source>
        <dbReference type="ARBA" id="ARBA00022842"/>
    </source>
</evidence>
<dbReference type="AlphaFoldDB" id="A0A9P6ITG9"/>
<evidence type="ECO:0000256" key="2">
    <source>
        <dbReference type="ARBA" id="ARBA00022759"/>
    </source>
</evidence>
<protein>
    <recommendedName>
        <fullName evidence="4">XPG-I domain-containing protein</fullName>
    </recommendedName>
</protein>
<comment type="caution">
    <text evidence="5">The sequence shown here is derived from an EMBL/GenBank/DDBJ whole genome shotgun (WGS) entry which is preliminary data.</text>
</comment>
<dbReference type="Proteomes" id="UP000738359">
    <property type="component" value="Unassembled WGS sequence"/>
</dbReference>
<dbReference type="Pfam" id="PF00867">
    <property type="entry name" value="XPG_I"/>
    <property type="match status" value="1"/>
</dbReference>